<evidence type="ECO:0000259" key="1">
    <source>
        <dbReference type="Pfam" id="PF22483"/>
    </source>
</evidence>
<dbReference type="AlphaFoldDB" id="A0A1I5GD80"/>
<accession>A0A1I5GD80</accession>
<keyword evidence="3" id="KW-1185">Reference proteome</keyword>
<dbReference type="Proteomes" id="UP000198599">
    <property type="component" value="Unassembled WGS sequence"/>
</dbReference>
<evidence type="ECO:0000313" key="3">
    <source>
        <dbReference type="Proteomes" id="UP000198599"/>
    </source>
</evidence>
<feature type="non-terminal residue" evidence="2">
    <location>
        <position position="1"/>
    </location>
</feature>
<organism evidence="2 3">
    <name type="scientific">Roseovarius lutimaris</name>
    <dbReference type="NCBI Taxonomy" id="1005928"/>
    <lineage>
        <taxon>Bacteria</taxon>
        <taxon>Pseudomonadati</taxon>
        <taxon>Pseudomonadota</taxon>
        <taxon>Alphaproteobacteria</taxon>
        <taxon>Rhodobacterales</taxon>
        <taxon>Roseobacteraceae</taxon>
        <taxon>Roseovarius</taxon>
    </lineage>
</organism>
<dbReference type="EMBL" id="FOVP01000028">
    <property type="protein sequence ID" value="SFO33847.1"/>
    <property type="molecule type" value="Genomic_DNA"/>
</dbReference>
<dbReference type="RefSeq" id="WP_092842041.1">
    <property type="nucleotide sequence ID" value="NZ_FOVP01000028.1"/>
</dbReference>
<feature type="domain" description="Transposase for insertion sequence element IS21-like C-terminal" evidence="1">
    <location>
        <begin position="91"/>
        <end position="163"/>
    </location>
</feature>
<gene>
    <name evidence="2" type="ORF">SAMN04487859_12824</name>
</gene>
<dbReference type="STRING" id="1005928.SAMN04487859_12824"/>
<dbReference type="Pfam" id="PF22483">
    <property type="entry name" value="Mu-transpos_C_2"/>
    <property type="match status" value="1"/>
</dbReference>
<protein>
    <recommendedName>
        <fullName evidence="1">Transposase for insertion sequence element IS21-like C-terminal domain-containing protein</fullName>
    </recommendedName>
</protein>
<evidence type="ECO:0000313" key="2">
    <source>
        <dbReference type="EMBL" id="SFO33847.1"/>
    </source>
</evidence>
<name>A0A1I5GD80_9RHOB</name>
<sequence>RTQRFSAMLSHYVIGDRYGRPGKGNDKGKVEGLVGYGRRNFMVPMPRFADWSAFNDYLEEQCCKRQTDILRGHKISIGDRLEADLAAMRTLPAAPFEACDLQSGQVTSTSMVRYRGNDYSVPVAFGHREVWIKGFVGRVVIGCAAEIIADHPRSYDTGDMVFDPLHYLALIERKIMSFDQAAPLQNWELPDAFATLQRLLEARQGKAGKREYVQVLRLLERFELDVLHAAIKDALRMGAISFDAIKHPLLCRVERRPPRLDLDVYPFLPRTDIATTSAASYMSLLAGGEA</sequence>
<reference evidence="3" key="1">
    <citation type="submission" date="2016-10" db="EMBL/GenBank/DDBJ databases">
        <authorList>
            <person name="Varghese N."/>
            <person name="Submissions S."/>
        </authorList>
    </citation>
    <scope>NUCLEOTIDE SEQUENCE [LARGE SCALE GENOMIC DNA]</scope>
    <source>
        <strain evidence="3">DSM 28463</strain>
    </source>
</reference>
<dbReference type="PANTHER" id="PTHR35004">
    <property type="entry name" value="TRANSPOSASE RV3428C-RELATED"/>
    <property type="match status" value="1"/>
</dbReference>
<dbReference type="PANTHER" id="PTHR35004:SF7">
    <property type="entry name" value="INTEGRASE PROTEIN"/>
    <property type="match status" value="1"/>
</dbReference>
<dbReference type="InterPro" id="IPR054353">
    <property type="entry name" value="IstA-like_C"/>
</dbReference>
<proteinExistence type="predicted"/>
<dbReference type="OrthoDB" id="2065409at2"/>